<dbReference type="InterPro" id="IPR029056">
    <property type="entry name" value="Ribokinase-like"/>
</dbReference>
<dbReference type="Gene3D" id="3.40.1190.20">
    <property type="match status" value="1"/>
</dbReference>
<organism evidence="4 5">
    <name type="scientific">Sporanaerobacter acetigenes DSM 13106</name>
    <dbReference type="NCBI Taxonomy" id="1123281"/>
    <lineage>
        <taxon>Bacteria</taxon>
        <taxon>Bacillati</taxon>
        <taxon>Bacillota</taxon>
        <taxon>Tissierellia</taxon>
        <taxon>Tissierellales</taxon>
        <taxon>Sporanaerobacteraceae</taxon>
        <taxon>Sporanaerobacter</taxon>
    </lineage>
</organism>
<accession>A0A1M5T973</accession>
<reference evidence="4 5" key="1">
    <citation type="submission" date="2016-11" db="EMBL/GenBank/DDBJ databases">
        <authorList>
            <person name="Jaros S."/>
            <person name="Januszkiewicz K."/>
            <person name="Wedrychowicz H."/>
        </authorList>
    </citation>
    <scope>NUCLEOTIDE SEQUENCE [LARGE SCALE GENOMIC DNA]</scope>
    <source>
        <strain evidence="4 5">DSM 13106</strain>
    </source>
</reference>
<dbReference type="InterPro" id="IPR036390">
    <property type="entry name" value="WH_DNA-bd_sf"/>
</dbReference>
<name>A0A1M5T973_9FIRM</name>
<dbReference type="GO" id="GO:0016301">
    <property type="term" value="F:kinase activity"/>
    <property type="evidence" value="ECO:0007669"/>
    <property type="project" value="UniProtKB-KW"/>
</dbReference>
<keyword evidence="2 4" id="KW-0418">Kinase</keyword>
<keyword evidence="5" id="KW-1185">Reference proteome</keyword>
<dbReference type="AlphaFoldDB" id="A0A1M5T973"/>
<dbReference type="OrthoDB" id="9806249at2"/>
<keyword evidence="1" id="KW-0808">Transferase</keyword>
<evidence type="ECO:0000259" key="3">
    <source>
        <dbReference type="SMART" id="SM00419"/>
    </source>
</evidence>
<dbReference type="Proteomes" id="UP000184389">
    <property type="component" value="Unassembled WGS sequence"/>
</dbReference>
<dbReference type="PANTHER" id="PTHR10584">
    <property type="entry name" value="SUGAR KINASE"/>
    <property type="match status" value="1"/>
</dbReference>
<evidence type="ECO:0000313" key="4">
    <source>
        <dbReference type="EMBL" id="SHH47317.1"/>
    </source>
</evidence>
<dbReference type="SUPFAM" id="SSF53613">
    <property type="entry name" value="Ribokinase-like"/>
    <property type="match status" value="1"/>
</dbReference>
<dbReference type="GO" id="GO:0003677">
    <property type="term" value="F:DNA binding"/>
    <property type="evidence" value="ECO:0007669"/>
    <property type="project" value="InterPro"/>
</dbReference>
<dbReference type="Pfam" id="PF13412">
    <property type="entry name" value="HTH_24"/>
    <property type="match status" value="1"/>
</dbReference>
<dbReference type="GO" id="GO:0006355">
    <property type="term" value="P:regulation of DNA-templated transcription"/>
    <property type="evidence" value="ECO:0007669"/>
    <property type="project" value="InterPro"/>
</dbReference>
<dbReference type="InterPro" id="IPR012318">
    <property type="entry name" value="HTH_CRP"/>
</dbReference>
<dbReference type="RefSeq" id="WP_072742863.1">
    <property type="nucleotide sequence ID" value="NZ_FQXR01000002.1"/>
</dbReference>
<evidence type="ECO:0000256" key="2">
    <source>
        <dbReference type="ARBA" id="ARBA00022777"/>
    </source>
</evidence>
<gene>
    <name evidence="4" type="ORF">SAMN02745180_00407</name>
</gene>
<protein>
    <submittedName>
        <fullName evidence="4">Pseudouridine kinase</fullName>
    </submittedName>
</protein>
<dbReference type="PANTHER" id="PTHR10584:SF166">
    <property type="entry name" value="RIBOKINASE"/>
    <property type="match status" value="1"/>
</dbReference>
<dbReference type="STRING" id="1123281.SAMN02745180_00407"/>
<dbReference type="EMBL" id="FQXR01000002">
    <property type="protein sequence ID" value="SHH47317.1"/>
    <property type="molecule type" value="Genomic_DNA"/>
</dbReference>
<dbReference type="Gene3D" id="1.10.10.10">
    <property type="entry name" value="Winged helix-like DNA-binding domain superfamily/Winged helix DNA-binding domain"/>
    <property type="match status" value="1"/>
</dbReference>
<dbReference type="SUPFAM" id="SSF46785">
    <property type="entry name" value="Winged helix' DNA-binding domain"/>
    <property type="match status" value="1"/>
</dbReference>
<dbReference type="InterPro" id="IPR036388">
    <property type="entry name" value="WH-like_DNA-bd_sf"/>
</dbReference>
<evidence type="ECO:0000256" key="1">
    <source>
        <dbReference type="ARBA" id="ARBA00022679"/>
    </source>
</evidence>
<evidence type="ECO:0000313" key="5">
    <source>
        <dbReference type="Proteomes" id="UP000184389"/>
    </source>
</evidence>
<sequence>MTRREEEILELISKNPLISQKEIAEQLGITRSSVGVHIGNLMKKGYIIGKGYIVKRKPYIAVVGGANVDIIGLPYKSLIMEDSNPGNTTISLGGVGRNIGENLARLGIDTRLITVLGSDIYGKQIVEDGMKIGLDMSDSLIVQDKDTSTYLAILDENGDMKLALSSMDIFENLSVPFIESKRDIIENSRLCVVDTNIPEEVIRYMVENIEADYFLDTVSTTKAQKVKDIIGSFHTIKPNKIEAEILSGIEINSQDDLKRASYYLLEKGVKRVFISLGEKGIYYFDGKIERYVFPPKANIKNATGAGDAFLAGVAYSYFNDFSIEETLNFAIGASILTLEDENTINPNISPEKIKKRMEMEIC</sequence>
<feature type="domain" description="HTH crp-type" evidence="3">
    <location>
        <begin position="10"/>
        <end position="56"/>
    </location>
</feature>
<dbReference type="SMART" id="SM00419">
    <property type="entry name" value="HTH_CRP"/>
    <property type="match status" value="1"/>
</dbReference>
<proteinExistence type="predicted"/>
<dbReference type="Pfam" id="PF00294">
    <property type="entry name" value="PfkB"/>
    <property type="match status" value="1"/>
</dbReference>
<dbReference type="CDD" id="cd01941">
    <property type="entry name" value="YeiC_kinase_like"/>
    <property type="match status" value="1"/>
</dbReference>
<dbReference type="InterPro" id="IPR011611">
    <property type="entry name" value="PfkB_dom"/>
</dbReference>